<dbReference type="GO" id="GO:0003700">
    <property type="term" value="F:DNA-binding transcription factor activity"/>
    <property type="evidence" value="ECO:0007669"/>
    <property type="project" value="UniProtKB-UniRule"/>
</dbReference>
<dbReference type="GO" id="GO:0003677">
    <property type="term" value="F:DNA binding"/>
    <property type="evidence" value="ECO:0007669"/>
    <property type="project" value="UniProtKB-UniRule"/>
</dbReference>
<evidence type="ECO:0000313" key="12">
    <source>
        <dbReference type="EMBL" id="WOL17982.1"/>
    </source>
</evidence>
<evidence type="ECO:0000256" key="9">
    <source>
        <dbReference type="RuleBase" id="RU369094"/>
    </source>
</evidence>
<keyword evidence="5 8" id="KW-0238">DNA-binding</keyword>
<dbReference type="PANTHER" id="PTHR31992">
    <property type="entry name" value="DOF ZINC FINGER PROTEIN DOF1.4-RELATED"/>
    <property type="match status" value="1"/>
</dbReference>
<comment type="subcellular location">
    <subcellularLocation>
        <location evidence="8 9">Nucleus</location>
    </subcellularLocation>
</comment>
<evidence type="ECO:0000256" key="10">
    <source>
        <dbReference type="SAM" id="MobiDB-lite"/>
    </source>
</evidence>
<accession>A0AAQ3KZP7</accession>
<evidence type="ECO:0000259" key="11">
    <source>
        <dbReference type="PROSITE" id="PS50884"/>
    </source>
</evidence>
<evidence type="ECO:0000256" key="1">
    <source>
        <dbReference type="ARBA" id="ARBA00022723"/>
    </source>
</evidence>
<keyword evidence="4 9" id="KW-0805">Transcription regulation</keyword>
<evidence type="ECO:0000313" key="13">
    <source>
        <dbReference type="Proteomes" id="UP001327560"/>
    </source>
</evidence>
<evidence type="ECO:0000256" key="6">
    <source>
        <dbReference type="ARBA" id="ARBA00023163"/>
    </source>
</evidence>
<keyword evidence="3 9" id="KW-0862">Zinc</keyword>
<dbReference type="InterPro" id="IPR003851">
    <property type="entry name" value="Znf_Dof"/>
</dbReference>
<keyword evidence="2 8" id="KW-0863">Zinc-finger</keyword>
<dbReference type="PROSITE" id="PS50884">
    <property type="entry name" value="ZF_DOF_2"/>
    <property type="match status" value="1"/>
</dbReference>
<organism evidence="12 13">
    <name type="scientific">Canna indica</name>
    <name type="common">Indian-shot</name>
    <dbReference type="NCBI Taxonomy" id="4628"/>
    <lineage>
        <taxon>Eukaryota</taxon>
        <taxon>Viridiplantae</taxon>
        <taxon>Streptophyta</taxon>
        <taxon>Embryophyta</taxon>
        <taxon>Tracheophyta</taxon>
        <taxon>Spermatophyta</taxon>
        <taxon>Magnoliopsida</taxon>
        <taxon>Liliopsida</taxon>
        <taxon>Zingiberales</taxon>
        <taxon>Cannaceae</taxon>
        <taxon>Canna</taxon>
    </lineage>
</organism>
<evidence type="ECO:0000256" key="7">
    <source>
        <dbReference type="ARBA" id="ARBA00023242"/>
    </source>
</evidence>
<proteinExistence type="predicted"/>
<dbReference type="AlphaFoldDB" id="A0AAQ3KZP7"/>
<keyword evidence="1 9" id="KW-0479">Metal-binding</keyword>
<name>A0AAQ3KZP7_9LILI</name>
<reference evidence="12 13" key="1">
    <citation type="submission" date="2023-10" db="EMBL/GenBank/DDBJ databases">
        <title>Chromosome-scale genome assembly provides insights into flower coloration mechanisms of Canna indica.</title>
        <authorList>
            <person name="Li C."/>
        </authorList>
    </citation>
    <scope>NUCLEOTIDE SEQUENCE [LARGE SCALE GENOMIC DNA]</scope>
    <source>
        <tissue evidence="12">Flower</tissue>
    </source>
</reference>
<comment type="function">
    <text evidence="9">Transcription factor that binds specifically to a 5'-AA[AG]G-3' consensus core sequence.</text>
</comment>
<evidence type="ECO:0000256" key="2">
    <source>
        <dbReference type="ARBA" id="ARBA00022771"/>
    </source>
</evidence>
<evidence type="ECO:0000256" key="5">
    <source>
        <dbReference type="ARBA" id="ARBA00023125"/>
    </source>
</evidence>
<evidence type="ECO:0000256" key="8">
    <source>
        <dbReference type="PROSITE-ProRule" id="PRU00071"/>
    </source>
</evidence>
<dbReference type="PROSITE" id="PS01361">
    <property type="entry name" value="ZF_DOF_1"/>
    <property type="match status" value="1"/>
</dbReference>
<dbReference type="Pfam" id="PF02701">
    <property type="entry name" value="Zn_ribbon_Dof"/>
    <property type="match status" value="1"/>
</dbReference>
<sequence length="292" mass="31661">MESIPDALDQQAMNSHHQLEGLLLCPKSQQQQDRKPRPRPEQALKCPRCSSTNTKFCYYNNYSLSQPRYFCKGCRRYWTQGGSLRNVPVGGGCRKNKRISSTSPSSYVGAPAKNKPQDHQLDLTAATNSINNSSLPPTFSIPPPPDLTLAFAGLHKPPPNTESMPSTVLSSNNGFLMDTTVNPLGLSNLYYGFGVGGETGVFSFDRGQQLGDAAAVRTVNNACKDQMEETKVLMGLPWQMGSGGDGNMSSVDSGRDWTTGVGSSWHGLINSSLMSGARMDMTTNLGDAYAFF</sequence>
<protein>
    <recommendedName>
        <fullName evidence="9">Dof zinc finger protein</fullName>
    </recommendedName>
</protein>
<evidence type="ECO:0000256" key="3">
    <source>
        <dbReference type="ARBA" id="ARBA00022833"/>
    </source>
</evidence>
<feature type="domain" description="Dof-type" evidence="11">
    <location>
        <begin position="44"/>
        <end position="98"/>
    </location>
</feature>
<evidence type="ECO:0000256" key="4">
    <source>
        <dbReference type="ARBA" id="ARBA00023015"/>
    </source>
</evidence>
<feature type="region of interest" description="Disordered" evidence="10">
    <location>
        <begin position="89"/>
        <end position="116"/>
    </location>
</feature>
<keyword evidence="13" id="KW-1185">Reference proteome</keyword>
<dbReference type="GO" id="GO:0008270">
    <property type="term" value="F:zinc ion binding"/>
    <property type="evidence" value="ECO:0007669"/>
    <property type="project" value="UniProtKB-KW"/>
</dbReference>
<keyword evidence="7 8" id="KW-0539">Nucleus</keyword>
<dbReference type="Proteomes" id="UP001327560">
    <property type="component" value="Chromosome 8"/>
</dbReference>
<gene>
    <name evidence="12" type="ORF">Cni_G26775</name>
</gene>
<dbReference type="InterPro" id="IPR045174">
    <property type="entry name" value="Dof"/>
</dbReference>
<dbReference type="EMBL" id="CP136897">
    <property type="protein sequence ID" value="WOL17982.1"/>
    <property type="molecule type" value="Genomic_DNA"/>
</dbReference>
<keyword evidence="6 9" id="KW-0804">Transcription</keyword>
<dbReference type="GO" id="GO:0005634">
    <property type="term" value="C:nucleus"/>
    <property type="evidence" value="ECO:0007669"/>
    <property type="project" value="UniProtKB-SubCell"/>
</dbReference>
<dbReference type="PANTHER" id="PTHR31992:SF334">
    <property type="entry name" value="DOF ZINC FINGER PROTEIN"/>
    <property type="match status" value="1"/>
</dbReference>